<dbReference type="EMBL" id="AMQM01001574">
    <property type="status" value="NOT_ANNOTATED_CDS"/>
    <property type="molecule type" value="Genomic_DNA"/>
</dbReference>
<dbReference type="KEGG" id="hro:HELRODRAFT_164189"/>
<dbReference type="InParanoid" id="T1EV28"/>
<accession>T1EV28</accession>
<dbReference type="OrthoDB" id="2325716at2759"/>
<evidence type="ECO:0000313" key="1">
    <source>
        <dbReference type="EMBL" id="ESN94360.1"/>
    </source>
</evidence>
<dbReference type="GeneID" id="20200428"/>
<evidence type="ECO:0000313" key="3">
    <source>
        <dbReference type="Proteomes" id="UP000015101"/>
    </source>
</evidence>
<dbReference type="HOGENOM" id="CLU_1078822_0_0_1"/>
<dbReference type="AlphaFoldDB" id="T1EV28"/>
<reference evidence="3" key="1">
    <citation type="submission" date="2012-12" db="EMBL/GenBank/DDBJ databases">
        <authorList>
            <person name="Hellsten U."/>
            <person name="Grimwood J."/>
            <person name="Chapman J.A."/>
            <person name="Shapiro H."/>
            <person name="Aerts A."/>
            <person name="Otillar R.P."/>
            <person name="Terry A.Y."/>
            <person name="Boore J.L."/>
            <person name="Simakov O."/>
            <person name="Marletaz F."/>
            <person name="Cho S.-J."/>
            <person name="Edsinger-Gonzales E."/>
            <person name="Havlak P."/>
            <person name="Kuo D.-H."/>
            <person name="Larsson T."/>
            <person name="Lv J."/>
            <person name="Arendt D."/>
            <person name="Savage R."/>
            <person name="Osoegawa K."/>
            <person name="de Jong P."/>
            <person name="Lindberg D.R."/>
            <person name="Seaver E.C."/>
            <person name="Weisblat D.A."/>
            <person name="Putnam N.H."/>
            <person name="Grigoriev I.V."/>
            <person name="Rokhsar D.S."/>
        </authorList>
    </citation>
    <scope>NUCLEOTIDE SEQUENCE</scope>
</reference>
<dbReference type="InterPro" id="IPR052652">
    <property type="entry name" value="Telomerase_Complex_Comp"/>
</dbReference>
<dbReference type="eggNOG" id="KOG3602">
    <property type="taxonomic scope" value="Eukaryota"/>
</dbReference>
<keyword evidence="3" id="KW-1185">Reference proteome</keyword>
<dbReference type="GO" id="GO:0080008">
    <property type="term" value="C:Cul4-RING E3 ubiquitin ligase complex"/>
    <property type="evidence" value="ECO:0000318"/>
    <property type="project" value="GO_Central"/>
</dbReference>
<dbReference type="PANTHER" id="PTHR44791">
    <property type="entry name" value="TELOMERASE PROTEIN COMPONENT 1 TEP1"/>
    <property type="match status" value="1"/>
</dbReference>
<dbReference type="STRING" id="6412.T1EV28"/>
<reference evidence="2" key="3">
    <citation type="submission" date="2015-06" db="UniProtKB">
        <authorList>
            <consortium name="EnsemblMetazoa"/>
        </authorList>
    </citation>
    <scope>IDENTIFICATION</scope>
</reference>
<dbReference type="EMBL" id="KB097571">
    <property type="protein sequence ID" value="ESN94360.1"/>
    <property type="molecule type" value="Genomic_DNA"/>
</dbReference>
<dbReference type="PANTHER" id="PTHR44791:SF1">
    <property type="entry name" value="TELOMERASE PROTEIN COMPONENT 1"/>
    <property type="match status" value="1"/>
</dbReference>
<proteinExistence type="predicted"/>
<gene>
    <name evidence="2" type="primary">20200428</name>
    <name evidence="1" type="ORF">HELRODRAFT_164189</name>
</gene>
<dbReference type="Proteomes" id="UP000015101">
    <property type="component" value="Unassembled WGS sequence"/>
</dbReference>
<protein>
    <recommendedName>
        <fullName evidence="4">DUF4062 domain-containing protein</fullName>
    </recommendedName>
</protein>
<evidence type="ECO:0000313" key="2">
    <source>
        <dbReference type="EnsemblMetazoa" id="HelroP164189"/>
    </source>
</evidence>
<evidence type="ECO:0008006" key="4">
    <source>
        <dbReference type="Google" id="ProtNLM"/>
    </source>
</evidence>
<dbReference type="CTD" id="20200428"/>
<organism evidence="2 3">
    <name type="scientific">Helobdella robusta</name>
    <name type="common">Californian leech</name>
    <dbReference type="NCBI Taxonomy" id="6412"/>
    <lineage>
        <taxon>Eukaryota</taxon>
        <taxon>Metazoa</taxon>
        <taxon>Spiralia</taxon>
        <taxon>Lophotrochozoa</taxon>
        <taxon>Annelida</taxon>
        <taxon>Clitellata</taxon>
        <taxon>Hirudinea</taxon>
        <taxon>Rhynchobdellida</taxon>
        <taxon>Glossiphoniidae</taxon>
        <taxon>Helobdella</taxon>
    </lineage>
</organism>
<dbReference type="RefSeq" id="XP_009027443.1">
    <property type="nucleotide sequence ID" value="XM_009029195.1"/>
</dbReference>
<dbReference type="EnsemblMetazoa" id="HelroT164189">
    <property type="protein sequence ID" value="HelroP164189"/>
    <property type="gene ID" value="HelroG164189"/>
</dbReference>
<sequence>MTVLMSLMCKFSCEECQYLIFGNKSYIEFDLKSKDGILDNVQLVINKQQLTPKHLQSENNMVVYLLTGCLRNVEYFVFVYFSVEMPDESNNDQWVVINGFSDQVLKFIADRGDKTQMTYIENIDKFYELKDNKHISTMKKLKKEQCADVLEKPISLPVPKWVNCRIFISSTFQDLFSERDLLVKYIFQELRLRARSIFVNVFEVDLRWGITEEQLKHNNFFRIGAVFSTNVKTLKPEGFYMIRTLRWFNMWKRKLANL</sequence>
<name>T1EV28_HELRO</name>
<reference evidence="1 3" key="2">
    <citation type="journal article" date="2013" name="Nature">
        <title>Insights into bilaterian evolution from three spiralian genomes.</title>
        <authorList>
            <person name="Simakov O."/>
            <person name="Marletaz F."/>
            <person name="Cho S.J."/>
            <person name="Edsinger-Gonzales E."/>
            <person name="Havlak P."/>
            <person name="Hellsten U."/>
            <person name="Kuo D.H."/>
            <person name="Larsson T."/>
            <person name="Lv J."/>
            <person name="Arendt D."/>
            <person name="Savage R."/>
            <person name="Osoegawa K."/>
            <person name="de Jong P."/>
            <person name="Grimwood J."/>
            <person name="Chapman J.A."/>
            <person name="Shapiro H."/>
            <person name="Aerts A."/>
            <person name="Otillar R.P."/>
            <person name="Terry A.Y."/>
            <person name="Boore J.L."/>
            <person name="Grigoriev I.V."/>
            <person name="Lindberg D.R."/>
            <person name="Seaver E.C."/>
            <person name="Weisblat D.A."/>
            <person name="Putnam N.H."/>
            <person name="Rokhsar D.S."/>
        </authorList>
    </citation>
    <scope>NUCLEOTIDE SEQUENCE</scope>
</reference>